<reference evidence="1 2" key="1">
    <citation type="submission" date="2019-05" db="EMBL/GenBank/DDBJ databases">
        <title>Another draft genome of Portunus trituberculatus and its Hox gene families provides insights of decapod evolution.</title>
        <authorList>
            <person name="Jeong J.-H."/>
            <person name="Song I."/>
            <person name="Kim S."/>
            <person name="Choi T."/>
            <person name="Kim D."/>
            <person name="Ryu S."/>
            <person name="Kim W."/>
        </authorList>
    </citation>
    <scope>NUCLEOTIDE SEQUENCE [LARGE SCALE GENOMIC DNA]</scope>
    <source>
        <tissue evidence="1">Muscle</tissue>
    </source>
</reference>
<dbReference type="EMBL" id="VSRR010111876">
    <property type="protein sequence ID" value="MPC97885.1"/>
    <property type="molecule type" value="Genomic_DNA"/>
</dbReference>
<dbReference type="Proteomes" id="UP000324222">
    <property type="component" value="Unassembled WGS sequence"/>
</dbReference>
<gene>
    <name evidence="1" type="ORF">E2C01_093223</name>
</gene>
<name>A0A5B7JTF2_PORTR</name>
<evidence type="ECO:0000313" key="2">
    <source>
        <dbReference type="Proteomes" id="UP000324222"/>
    </source>
</evidence>
<protein>
    <submittedName>
        <fullName evidence="1">Uncharacterized protein</fullName>
    </submittedName>
</protein>
<proteinExistence type="predicted"/>
<keyword evidence="2" id="KW-1185">Reference proteome</keyword>
<evidence type="ECO:0000313" key="1">
    <source>
        <dbReference type="EMBL" id="MPC97885.1"/>
    </source>
</evidence>
<comment type="caution">
    <text evidence="1">The sequence shown here is derived from an EMBL/GenBank/DDBJ whole genome shotgun (WGS) entry which is preliminary data.</text>
</comment>
<dbReference type="AlphaFoldDB" id="A0A5B7JTF2"/>
<sequence length="68" mass="7963">MKARRPDSRFTLRFLQVMGKTRQLIQSSAEECLIIIDLHRGLDMDENGNYSIRYRNSLGHMIPLDGQR</sequence>
<accession>A0A5B7JTF2</accession>
<organism evidence="1 2">
    <name type="scientific">Portunus trituberculatus</name>
    <name type="common">Swimming crab</name>
    <name type="synonym">Neptunus trituberculatus</name>
    <dbReference type="NCBI Taxonomy" id="210409"/>
    <lineage>
        <taxon>Eukaryota</taxon>
        <taxon>Metazoa</taxon>
        <taxon>Ecdysozoa</taxon>
        <taxon>Arthropoda</taxon>
        <taxon>Crustacea</taxon>
        <taxon>Multicrustacea</taxon>
        <taxon>Malacostraca</taxon>
        <taxon>Eumalacostraca</taxon>
        <taxon>Eucarida</taxon>
        <taxon>Decapoda</taxon>
        <taxon>Pleocyemata</taxon>
        <taxon>Brachyura</taxon>
        <taxon>Eubrachyura</taxon>
        <taxon>Portunoidea</taxon>
        <taxon>Portunidae</taxon>
        <taxon>Portuninae</taxon>
        <taxon>Portunus</taxon>
    </lineage>
</organism>